<reference evidence="1" key="1">
    <citation type="journal article" date="2013" name="Genetics">
        <title>The draft genome and transcriptome of Panagrellus redivivus are shaped by the harsh demands of a free-living lifestyle.</title>
        <authorList>
            <person name="Srinivasan J."/>
            <person name="Dillman A.R."/>
            <person name="Macchietto M.G."/>
            <person name="Heikkinen L."/>
            <person name="Lakso M."/>
            <person name="Fracchia K.M."/>
            <person name="Antoshechkin I."/>
            <person name="Mortazavi A."/>
            <person name="Wong G."/>
            <person name="Sternberg P.W."/>
        </authorList>
    </citation>
    <scope>NUCLEOTIDE SEQUENCE [LARGE SCALE GENOMIC DNA]</scope>
    <source>
        <strain evidence="1">MT8872</strain>
    </source>
</reference>
<keyword evidence="1" id="KW-1185">Reference proteome</keyword>
<accession>A0A7E4UTR5</accession>
<proteinExistence type="predicted"/>
<name>A0A7E4UTR5_PANRE</name>
<reference evidence="2" key="2">
    <citation type="submission" date="2020-10" db="UniProtKB">
        <authorList>
            <consortium name="WormBaseParasite"/>
        </authorList>
    </citation>
    <scope>IDENTIFICATION</scope>
</reference>
<evidence type="ECO:0000313" key="2">
    <source>
        <dbReference type="WBParaSite" id="Pan_g12255.t1"/>
    </source>
</evidence>
<protein>
    <submittedName>
        <fullName evidence="2">Iron-containing alcohol dehydrogenase</fullName>
    </submittedName>
</protein>
<dbReference type="Proteomes" id="UP000492821">
    <property type="component" value="Unassembled WGS sequence"/>
</dbReference>
<dbReference type="WBParaSite" id="Pan_g12255.t1">
    <property type="protein sequence ID" value="Pan_g12255.t1"/>
    <property type="gene ID" value="Pan_g12255"/>
</dbReference>
<evidence type="ECO:0000313" key="1">
    <source>
        <dbReference type="Proteomes" id="UP000492821"/>
    </source>
</evidence>
<organism evidence="1 2">
    <name type="scientific">Panagrellus redivivus</name>
    <name type="common">Microworm</name>
    <dbReference type="NCBI Taxonomy" id="6233"/>
    <lineage>
        <taxon>Eukaryota</taxon>
        <taxon>Metazoa</taxon>
        <taxon>Ecdysozoa</taxon>
        <taxon>Nematoda</taxon>
        <taxon>Chromadorea</taxon>
        <taxon>Rhabditida</taxon>
        <taxon>Tylenchina</taxon>
        <taxon>Panagrolaimomorpha</taxon>
        <taxon>Panagrolaimoidea</taxon>
        <taxon>Panagrolaimidae</taxon>
        <taxon>Panagrellus</taxon>
    </lineage>
</organism>
<sequence length="75" mass="8496">MFEHPIAKTKTSQVLITDSTSKTAQKAIDNLYGQALTAATHQEVFDVHRFVDKYDIDAARNFFSKGTDHRGQLLR</sequence>
<dbReference type="AlphaFoldDB" id="A0A7E4UTR5"/>